<accession>A0A397S5Y9</accession>
<dbReference type="PANTHER" id="PTHR42939">
    <property type="entry name" value="ABC TRANSPORTER ATP-BINDING PROTEIN ALBC-RELATED"/>
    <property type="match status" value="1"/>
</dbReference>
<keyword evidence="1" id="KW-0813">Transport</keyword>
<dbReference type="AlphaFoldDB" id="A0A397S5Y9"/>
<dbReference type="GO" id="GO:0016887">
    <property type="term" value="F:ATP hydrolysis activity"/>
    <property type="evidence" value="ECO:0007669"/>
    <property type="project" value="InterPro"/>
</dbReference>
<dbReference type="EMBL" id="QXEV01000003">
    <property type="protein sequence ID" value="RIA78141.1"/>
    <property type="molecule type" value="Genomic_DNA"/>
</dbReference>
<evidence type="ECO:0000256" key="2">
    <source>
        <dbReference type="ARBA" id="ARBA00022741"/>
    </source>
</evidence>
<dbReference type="SMART" id="SM00382">
    <property type="entry name" value="AAA"/>
    <property type="match status" value="1"/>
</dbReference>
<dbReference type="InterPro" id="IPR003593">
    <property type="entry name" value="AAA+_ATPase"/>
</dbReference>
<feature type="domain" description="ABC transporter" evidence="4">
    <location>
        <begin position="2"/>
        <end position="225"/>
    </location>
</feature>
<evidence type="ECO:0000313" key="5">
    <source>
        <dbReference type="EMBL" id="RIA78141.1"/>
    </source>
</evidence>
<dbReference type="InterPro" id="IPR051782">
    <property type="entry name" value="ABC_Transporter_VariousFunc"/>
</dbReference>
<dbReference type="InParanoid" id="A0A397S5Y9"/>
<keyword evidence="2" id="KW-0547">Nucleotide-binding</keyword>
<dbReference type="Pfam" id="PF00005">
    <property type="entry name" value="ABC_tran"/>
    <property type="match status" value="1"/>
</dbReference>
<dbReference type="PROSITE" id="PS50893">
    <property type="entry name" value="ABC_TRANSPORTER_2"/>
    <property type="match status" value="1"/>
</dbReference>
<keyword evidence="6" id="KW-1185">Reference proteome</keyword>
<sequence length="296" mass="34376">MIEIINVCKSYDEPVLENINFIIENGSIFGLIGINGAGKTTFLNMISGVMGVDSGEILYDGMHVYENIDVKKDIFFLPDEPFYTMNTTPLNLVNTYKVFYKIDIEAYYKYLKLFKLPIDSSMYNFSKGMKRQVFVSLALAIKPKYLFLDETFDGLDPLARLTLKRELIKLVEEKNTTVVISSHSLRELADICDSYGIINKHDVLSYGNLDELMYKYHKYTMAFDRILEEKDFDFPIVKFNRENKIISIVTTLDYEEMKDKVSLLDPIDLEESPLDFEEEFMIEVKNQGVERWGSIF</sequence>
<gene>
    <name evidence="5" type="ORF">EI71_00453</name>
</gene>
<proteinExistence type="predicted"/>
<dbReference type="CDD" id="cd03230">
    <property type="entry name" value="ABC_DR_subfamily_A"/>
    <property type="match status" value="1"/>
</dbReference>
<dbReference type="Proteomes" id="UP000266506">
    <property type="component" value="Unassembled WGS sequence"/>
</dbReference>
<evidence type="ECO:0000313" key="6">
    <source>
        <dbReference type="Proteomes" id="UP000266506"/>
    </source>
</evidence>
<dbReference type="InterPro" id="IPR003439">
    <property type="entry name" value="ABC_transporter-like_ATP-bd"/>
</dbReference>
<dbReference type="InterPro" id="IPR027417">
    <property type="entry name" value="P-loop_NTPase"/>
</dbReference>
<comment type="caution">
    <text evidence="5">The sequence shown here is derived from an EMBL/GenBank/DDBJ whole genome shotgun (WGS) entry which is preliminary data.</text>
</comment>
<protein>
    <submittedName>
        <fullName evidence="5">ABC-2 type transport system ATP-binding protein</fullName>
    </submittedName>
</protein>
<name>A0A397S5Y9_9MOLU</name>
<reference evidence="5 6" key="1">
    <citation type="submission" date="2018-08" db="EMBL/GenBank/DDBJ databases">
        <title>Genomic Encyclopedia of Archaeal and Bacterial Type Strains, Phase II (KMG-II): from individual species to whole genera.</title>
        <authorList>
            <person name="Goeker M."/>
        </authorList>
    </citation>
    <scope>NUCLEOTIDE SEQUENCE [LARGE SCALE GENOMIC DNA]</scope>
    <source>
        <strain evidence="5 6">ATCC 27112</strain>
    </source>
</reference>
<evidence type="ECO:0000256" key="3">
    <source>
        <dbReference type="ARBA" id="ARBA00022840"/>
    </source>
</evidence>
<organism evidence="5 6">
    <name type="scientific">Anaeroplasma bactoclasticum</name>
    <dbReference type="NCBI Taxonomy" id="2088"/>
    <lineage>
        <taxon>Bacteria</taxon>
        <taxon>Bacillati</taxon>
        <taxon>Mycoplasmatota</taxon>
        <taxon>Mollicutes</taxon>
        <taxon>Anaeroplasmatales</taxon>
        <taxon>Anaeroplasmataceae</taxon>
        <taxon>Anaeroplasma</taxon>
    </lineage>
</organism>
<dbReference type="SUPFAM" id="SSF52540">
    <property type="entry name" value="P-loop containing nucleoside triphosphate hydrolases"/>
    <property type="match status" value="1"/>
</dbReference>
<dbReference type="Gene3D" id="3.40.50.300">
    <property type="entry name" value="P-loop containing nucleotide triphosphate hydrolases"/>
    <property type="match status" value="1"/>
</dbReference>
<evidence type="ECO:0000256" key="1">
    <source>
        <dbReference type="ARBA" id="ARBA00022448"/>
    </source>
</evidence>
<evidence type="ECO:0000259" key="4">
    <source>
        <dbReference type="PROSITE" id="PS50893"/>
    </source>
</evidence>
<keyword evidence="3 5" id="KW-0067">ATP-binding</keyword>
<dbReference type="PANTHER" id="PTHR42939:SF1">
    <property type="entry name" value="ABC TRANSPORTER ATP-BINDING PROTEIN ALBC-RELATED"/>
    <property type="match status" value="1"/>
</dbReference>
<dbReference type="FunCoup" id="A0A397S5Y9">
    <property type="interactions" value="77"/>
</dbReference>
<dbReference type="GO" id="GO:0005524">
    <property type="term" value="F:ATP binding"/>
    <property type="evidence" value="ECO:0007669"/>
    <property type="project" value="UniProtKB-KW"/>
</dbReference>